<name>A0ABU5SXV1_9CYAN</name>
<protein>
    <submittedName>
        <fullName evidence="1">Uncharacterized protein</fullName>
    </submittedName>
</protein>
<reference evidence="1 2" key="1">
    <citation type="submission" date="2023-12" db="EMBL/GenBank/DDBJ databases">
        <title>Baltic Sea Cyanobacteria.</title>
        <authorList>
            <person name="Delbaje E."/>
            <person name="Fewer D.P."/>
            <person name="Shishido T.K."/>
        </authorList>
    </citation>
    <scope>NUCLEOTIDE SEQUENCE [LARGE SCALE GENOMIC DNA]</scope>
    <source>
        <strain evidence="1 2">UHCC 0281</strain>
    </source>
</reference>
<evidence type="ECO:0000313" key="1">
    <source>
        <dbReference type="EMBL" id="MEA5443338.1"/>
    </source>
</evidence>
<accession>A0ABU5SXV1</accession>
<organism evidence="1 2">
    <name type="scientific">Cyanobium gracile UHCC 0281</name>
    <dbReference type="NCBI Taxonomy" id="3110309"/>
    <lineage>
        <taxon>Bacteria</taxon>
        <taxon>Bacillati</taxon>
        <taxon>Cyanobacteriota</taxon>
        <taxon>Cyanophyceae</taxon>
        <taxon>Synechococcales</taxon>
        <taxon>Prochlorococcaceae</taxon>
        <taxon>Cyanobium</taxon>
    </lineage>
</organism>
<evidence type="ECO:0000313" key="2">
    <source>
        <dbReference type="Proteomes" id="UP001302329"/>
    </source>
</evidence>
<dbReference type="Proteomes" id="UP001302329">
    <property type="component" value="Unassembled WGS sequence"/>
</dbReference>
<sequence length="77" mass="8427">MPAPPTTRPRRALETPLLLTRPLDRHPHADWALLLQGPDGAITGGFHQGRLLDAAQAVALQRAHRWEPSGAIPPPFE</sequence>
<comment type="caution">
    <text evidence="1">The sequence shown here is derived from an EMBL/GenBank/DDBJ whole genome shotgun (WGS) entry which is preliminary data.</text>
</comment>
<dbReference type="EMBL" id="JAYGHY010000046">
    <property type="protein sequence ID" value="MEA5443338.1"/>
    <property type="molecule type" value="Genomic_DNA"/>
</dbReference>
<proteinExistence type="predicted"/>
<keyword evidence="2" id="KW-1185">Reference proteome</keyword>
<dbReference type="RefSeq" id="WP_323357337.1">
    <property type="nucleotide sequence ID" value="NZ_JAYGHY010000046.1"/>
</dbReference>
<gene>
    <name evidence="1" type="ORF">VB739_12305</name>
</gene>